<dbReference type="Proteomes" id="UP000030641">
    <property type="component" value="Unassembled WGS sequence"/>
</dbReference>
<dbReference type="InterPro" id="IPR014751">
    <property type="entry name" value="XRCC4-like_C"/>
</dbReference>
<dbReference type="InParanoid" id="A0A074YME3"/>
<dbReference type="OrthoDB" id="8064436at2759"/>
<dbReference type="PANTHER" id="PTHR42067:SF1">
    <property type="entry name" value="MITOTIC APPARATUS PROTEIN P62"/>
    <property type="match status" value="1"/>
</dbReference>
<dbReference type="Gene3D" id="1.20.5.370">
    <property type="match status" value="1"/>
</dbReference>
<protein>
    <submittedName>
        <fullName evidence="3">Uncharacterized protein</fullName>
    </submittedName>
</protein>
<dbReference type="STRING" id="1043005.A0A074YME3"/>
<accession>A0A074YME3</accession>
<feature type="compositionally biased region" description="Basic and acidic residues" evidence="2">
    <location>
        <begin position="231"/>
        <end position="245"/>
    </location>
</feature>
<name>A0A074YME3_AURSE</name>
<sequence>MPPLPDPLVLRLLRTDVDNDFVLVNVLQTGSDPLDVKLIATDGEFPFVTNILQKDIRKLQASSSQTDSDQWQSILSSILLQSTPNDPTLTGVEAVTSLSSSQLTITIRNKISGITQRLGAIVLDKDEDEAIQLYDWTGFAVFRADTLAHRLATFQSTVAEHQKRIDELTAQLDDLVKAKKSQQDEMLRKFAALLNTKKLKIRDQQRLLARAKVDPRAADHVQQVRSTTAGRKPDLSRSSKRKADDNIQEFETDDDDLEETDLGKPMNEADDMRQELDDPLTPDKSDLDTEDEESDGGFAPAPMPSQSSRSQASLRSKPKTLETVGPSEAKTAFSESPEIQLPPRRQLPFPMRNTTLYASRAPHQAAMSTTSSQTLPISSTTIHSSKPPHPMDDDDETDDEL</sequence>
<dbReference type="EMBL" id="KL584751">
    <property type="protein sequence ID" value="KEQ98983.1"/>
    <property type="molecule type" value="Genomic_DNA"/>
</dbReference>
<dbReference type="HOGENOM" id="CLU_044616_0_0_1"/>
<feature type="compositionally biased region" description="Low complexity" evidence="2">
    <location>
        <begin position="304"/>
        <end position="315"/>
    </location>
</feature>
<feature type="compositionally biased region" description="Acidic residues" evidence="2">
    <location>
        <begin position="246"/>
        <end position="260"/>
    </location>
</feature>
<keyword evidence="1" id="KW-0175">Coiled coil</keyword>
<keyword evidence="4" id="KW-1185">Reference proteome</keyword>
<organism evidence="3 4">
    <name type="scientific">Aureobasidium subglaciale (strain EXF-2481)</name>
    <name type="common">Aureobasidium pullulans var. subglaciale</name>
    <dbReference type="NCBI Taxonomy" id="1043005"/>
    <lineage>
        <taxon>Eukaryota</taxon>
        <taxon>Fungi</taxon>
        <taxon>Dikarya</taxon>
        <taxon>Ascomycota</taxon>
        <taxon>Pezizomycotina</taxon>
        <taxon>Dothideomycetes</taxon>
        <taxon>Dothideomycetidae</taxon>
        <taxon>Dothideales</taxon>
        <taxon>Saccotheciaceae</taxon>
        <taxon>Aureobasidium</taxon>
    </lineage>
</organism>
<feature type="coiled-coil region" evidence="1">
    <location>
        <begin position="151"/>
        <end position="185"/>
    </location>
</feature>
<evidence type="ECO:0000313" key="3">
    <source>
        <dbReference type="EMBL" id="KEQ98983.1"/>
    </source>
</evidence>
<dbReference type="OMA" id="IQLFDWS"/>
<reference evidence="3 4" key="1">
    <citation type="journal article" date="2014" name="BMC Genomics">
        <title>Genome sequencing of four Aureobasidium pullulans varieties: biotechnological potential, stress tolerance, and description of new species.</title>
        <authorList>
            <person name="Gostin Ar C."/>
            <person name="Ohm R.A."/>
            <person name="Kogej T."/>
            <person name="Sonjak S."/>
            <person name="Turk M."/>
            <person name="Zajc J."/>
            <person name="Zalar P."/>
            <person name="Grube M."/>
            <person name="Sun H."/>
            <person name="Han J."/>
            <person name="Sharma A."/>
            <person name="Chiniquy J."/>
            <person name="Ngan C.Y."/>
            <person name="Lipzen A."/>
            <person name="Barry K."/>
            <person name="Grigoriev I.V."/>
            <person name="Gunde-Cimerman N."/>
        </authorList>
    </citation>
    <scope>NUCLEOTIDE SEQUENCE [LARGE SCALE GENOMIC DNA]</scope>
    <source>
        <strain evidence="3 4">EXF-2481</strain>
    </source>
</reference>
<evidence type="ECO:0000256" key="2">
    <source>
        <dbReference type="SAM" id="MobiDB-lite"/>
    </source>
</evidence>
<dbReference type="SUPFAM" id="SSF58022">
    <property type="entry name" value="XRCC4, C-terminal oligomerization domain"/>
    <property type="match status" value="1"/>
</dbReference>
<evidence type="ECO:0000256" key="1">
    <source>
        <dbReference type="SAM" id="Coils"/>
    </source>
</evidence>
<dbReference type="GeneID" id="25366209"/>
<proteinExistence type="predicted"/>
<dbReference type="PANTHER" id="PTHR42067">
    <property type="entry name" value="YALI0C15378P"/>
    <property type="match status" value="1"/>
</dbReference>
<dbReference type="AlphaFoldDB" id="A0A074YME3"/>
<feature type="compositionally biased region" description="Polar residues" evidence="2">
    <location>
        <begin position="366"/>
        <end position="384"/>
    </location>
</feature>
<dbReference type="RefSeq" id="XP_013347720.1">
    <property type="nucleotide sequence ID" value="XM_013492266.1"/>
</dbReference>
<feature type="region of interest" description="Disordered" evidence="2">
    <location>
        <begin position="212"/>
        <end position="401"/>
    </location>
</feature>
<gene>
    <name evidence="3" type="ORF">AUEXF2481DRAFT_388214</name>
</gene>
<feature type="compositionally biased region" description="Basic and acidic residues" evidence="2">
    <location>
        <begin position="270"/>
        <end position="287"/>
    </location>
</feature>
<feature type="compositionally biased region" description="Acidic residues" evidence="2">
    <location>
        <begin position="392"/>
        <end position="401"/>
    </location>
</feature>
<evidence type="ECO:0000313" key="4">
    <source>
        <dbReference type="Proteomes" id="UP000030641"/>
    </source>
</evidence>